<comment type="pathway">
    <text evidence="3 12">Glycolipid biosynthesis; lipid IV(A) biosynthesis; lipid IV(A) from (3R)-3-hydroxytetradecanoyl-[acyl-carrier-protein] and UDP-N-acetyl-alpha-D-glucosamine: step 2/6.</text>
</comment>
<protein>
    <recommendedName>
        <fullName evidence="4 12">UDP-3-O-acyl-N-acetylglucosamine deacetylase</fullName>
        <shortName evidence="12">UDP-3-O-acyl-GlcNAc deacetylase</shortName>
        <ecNumber evidence="4 12">3.5.1.108</ecNumber>
    </recommendedName>
    <alternativeName>
        <fullName evidence="12">UDP-3-O-[R-3-hydroxymyristoyl]-N-acetylglucosamine deacetylase</fullName>
    </alternativeName>
</protein>
<dbReference type="NCBIfam" id="TIGR00325">
    <property type="entry name" value="lpxC"/>
    <property type="match status" value="1"/>
</dbReference>
<dbReference type="UniPathway" id="UPA00359">
    <property type="reaction ID" value="UER00478"/>
</dbReference>
<dbReference type="SUPFAM" id="SSF54211">
    <property type="entry name" value="Ribosomal protein S5 domain 2-like"/>
    <property type="match status" value="2"/>
</dbReference>
<evidence type="ECO:0000256" key="2">
    <source>
        <dbReference type="ARBA" id="ARBA00002923"/>
    </source>
</evidence>
<dbReference type="Gene3D" id="3.30.1700.10">
    <property type="entry name" value="lpxc deacetylase, domain 2"/>
    <property type="match status" value="1"/>
</dbReference>
<evidence type="ECO:0000256" key="7">
    <source>
        <dbReference type="ARBA" id="ARBA00022723"/>
    </source>
</evidence>
<evidence type="ECO:0000256" key="11">
    <source>
        <dbReference type="ARBA" id="ARBA00024535"/>
    </source>
</evidence>
<dbReference type="InterPro" id="IPR015870">
    <property type="entry name" value="UDP-acyl_N-AcGlcN_deAcase_N"/>
</dbReference>
<keyword evidence="7 12" id="KW-0479">Metal-binding</keyword>
<evidence type="ECO:0000256" key="8">
    <source>
        <dbReference type="ARBA" id="ARBA00022801"/>
    </source>
</evidence>
<feature type="binding site" evidence="12">
    <location>
        <position position="239"/>
    </location>
    <ligand>
        <name>Zn(2+)</name>
        <dbReference type="ChEBI" id="CHEBI:29105"/>
    </ligand>
</feature>
<dbReference type="Pfam" id="PF03331">
    <property type="entry name" value="LpxC"/>
    <property type="match status" value="1"/>
</dbReference>
<evidence type="ECO:0000256" key="3">
    <source>
        <dbReference type="ARBA" id="ARBA00005002"/>
    </source>
</evidence>
<gene>
    <name evidence="12" type="primary">lpxC</name>
    <name evidence="13" type="ORF">D7V88_18700</name>
</gene>
<feature type="binding site" evidence="12">
    <location>
        <position position="82"/>
    </location>
    <ligand>
        <name>Zn(2+)</name>
        <dbReference type="ChEBI" id="CHEBI:29105"/>
    </ligand>
</feature>
<dbReference type="Proteomes" id="UP000268094">
    <property type="component" value="Unassembled WGS sequence"/>
</dbReference>
<organism evidence="13 14">
    <name type="scientific">Corallococcus terminator</name>
    <dbReference type="NCBI Taxonomy" id="2316733"/>
    <lineage>
        <taxon>Bacteria</taxon>
        <taxon>Pseudomonadati</taxon>
        <taxon>Myxococcota</taxon>
        <taxon>Myxococcia</taxon>
        <taxon>Myxococcales</taxon>
        <taxon>Cystobacterineae</taxon>
        <taxon>Myxococcaceae</taxon>
        <taxon>Corallococcus</taxon>
    </lineage>
</organism>
<dbReference type="PANTHER" id="PTHR33694:SF1">
    <property type="entry name" value="UDP-3-O-ACYL-N-ACETYLGLUCOSAMINE DEACETYLASE 1, MITOCHONDRIAL-RELATED"/>
    <property type="match status" value="1"/>
</dbReference>
<comment type="caution">
    <text evidence="13">The sequence shown here is derived from an EMBL/GenBank/DDBJ whole genome shotgun (WGS) entry which is preliminary data.</text>
</comment>
<evidence type="ECO:0000256" key="5">
    <source>
        <dbReference type="ARBA" id="ARBA00022516"/>
    </source>
</evidence>
<dbReference type="GO" id="GO:0046872">
    <property type="term" value="F:metal ion binding"/>
    <property type="evidence" value="ECO:0007669"/>
    <property type="project" value="UniProtKB-KW"/>
</dbReference>
<comment type="similarity">
    <text evidence="12">Belongs to the LpxC family.</text>
</comment>
<evidence type="ECO:0000256" key="4">
    <source>
        <dbReference type="ARBA" id="ARBA00012745"/>
    </source>
</evidence>
<evidence type="ECO:0000313" key="14">
    <source>
        <dbReference type="Proteomes" id="UP000268094"/>
    </source>
</evidence>
<evidence type="ECO:0000256" key="12">
    <source>
        <dbReference type="HAMAP-Rule" id="MF_00388"/>
    </source>
</evidence>
<dbReference type="GO" id="GO:0009245">
    <property type="term" value="P:lipid A biosynthetic process"/>
    <property type="evidence" value="ECO:0007669"/>
    <property type="project" value="UniProtKB-UniRule"/>
</dbReference>
<dbReference type="GO" id="GO:0103117">
    <property type="term" value="F:UDP-3-O-acyl-N-acetylglucosamine deacetylase activity"/>
    <property type="evidence" value="ECO:0007669"/>
    <property type="project" value="UniProtKB-UniRule"/>
</dbReference>
<dbReference type="PANTHER" id="PTHR33694">
    <property type="entry name" value="UDP-3-O-ACYL-N-ACETYLGLUCOSAMINE DEACETYLASE 1, MITOCHONDRIAL-RELATED"/>
    <property type="match status" value="1"/>
</dbReference>
<comment type="function">
    <text evidence="2 12">Catalyzes the hydrolysis of UDP-3-O-myristoyl-N-acetylglucosamine to form UDP-3-O-myristoylglucosamine and acetate, the committed step in lipid A biosynthesis.</text>
</comment>
<dbReference type="InterPro" id="IPR011334">
    <property type="entry name" value="UDP-acyl_GlcNac_deAcase_C"/>
</dbReference>
<dbReference type="OrthoDB" id="9802746at2"/>
<evidence type="ECO:0000256" key="1">
    <source>
        <dbReference type="ARBA" id="ARBA00001947"/>
    </source>
</evidence>
<dbReference type="EC" id="3.5.1.108" evidence="4 12"/>
<dbReference type="EMBL" id="RAVZ01000121">
    <property type="protein sequence ID" value="RKG86034.1"/>
    <property type="molecule type" value="Genomic_DNA"/>
</dbReference>
<sequence length="314" mass="33796">MLQFTDSQRTLSQPAICRGVGLHSGAPVTLTMKPAPAGHGIVFVRTDLPRPVSIPALAEYVVDTSLATTLGRDGVRVGTVEHLMSALAGMGIDNARLELDGPEVPIMDGSAAPFTHAIMEAGAHELDAPREYLVIKKSVAVSDGDKQASITPARRFRISCTIDFEHPVIQGQSFDVDVNDRGFSREISRARTFGFLRDVEKLKTLGLARGGSLENAVVVDEASILNPDGLRFPDEFVRHKILDAIGDVSLFGRPVIGHMTAFKTGHALNHKLVRKVLADPSSFDIVTARRRDVEGREPGRASLAGALELEPLVA</sequence>
<evidence type="ECO:0000256" key="10">
    <source>
        <dbReference type="ARBA" id="ARBA00023098"/>
    </source>
</evidence>
<evidence type="ECO:0000256" key="6">
    <source>
        <dbReference type="ARBA" id="ARBA00022556"/>
    </source>
</evidence>
<evidence type="ECO:0000256" key="9">
    <source>
        <dbReference type="ARBA" id="ARBA00022833"/>
    </source>
</evidence>
<dbReference type="AlphaFoldDB" id="A0A3A8J1H6"/>
<keyword evidence="9 12" id="KW-0862">Zinc</keyword>
<comment type="catalytic activity">
    <reaction evidence="11 12">
        <text>a UDP-3-O-[(3R)-3-hydroxyacyl]-N-acetyl-alpha-D-glucosamine + H2O = a UDP-3-O-[(3R)-3-hydroxyacyl]-alpha-D-glucosamine + acetate</text>
        <dbReference type="Rhea" id="RHEA:67816"/>
        <dbReference type="ChEBI" id="CHEBI:15377"/>
        <dbReference type="ChEBI" id="CHEBI:30089"/>
        <dbReference type="ChEBI" id="CHEBI:137740"/>
        <dbReference type="ChEBI" id="CHEBI:173225"/>
        <dbReference type="EC" id="3.5.1.108"/>
    </reaction>
</comment>
<dbReference type="RefSeq" id="WP_120542004.1">
    <property type="nucleotide sequence ID" value="NZ_RAVZ01000121.1"/>
</dbReference>
<reference evidence="14" key="1">
    <citation type="submission" date="2018-09" db="EMBL/GenBank/DDBJ databases">
        <authorList>
            <person name="Livingstone P.G."/>
            <person name="Whitworth D.E."/>
        </authorList>
    </citation>
    <scope>NUCLEOTIDE SEQUENCE [LARGE SCALE GENOMIC DNA]</scope>
    <source>
        <strain evidence="14">CA054A</strain>
    </source>
</reference>
<dbReference type="HAMAP" id="MF_00388">
    <property type="entry name" value="LpxC"/>
    <property type="match status" value="1"/>
</dbReference>
<dbReference type="InterPro" id="IPR020568">
    <property type="entry name" value="Ribosomal_Su5_D2-typ_SF"/>
</dbReference>
<comment type="cofactor">
    <cofactor evidence="1 12">
        <name>Zn(2+)</name>
        <dbReference type="ChEBI" id="CHEBI:29105"/>
    </cofactor>
</comment>
<evidence type="ECO:0000313" key="13">
    <source>
        <dbReference type="EMBL" id="RKG86034.1"/>
    </source>
</evidence>
<dbReference type="GO" id="GO:0016020">
    <property type="term" value="C:membrane"/>
    <property type="evidence" value="ECO:0007669"/>
    <property type="project" value="GOC"/>
</dbReference>
<feature type="binding site" evidence="12">
    <location>
        <position position="243"/>
    </location>
    <ligand>
        <name>Zn(2+)</name>
        <dbReference type="ChEBI" id="CHEBI:29105"/>
    </ligand>
</feature>
<keyword evidence="14" id="KW-1185">Reference proteome</keyword>
<keyword evidence="6 12" id="KW-0441">Lipid A biosynthesis</keyword>
<keyword evidence="5 12" id="KW-0444">Lipid biosynthesis</keyword>
<dbReference type="InterPro" id="IPR004463">
    <property type="entry name" value="UDP-acyl_GlcNac_deAcase"/>
</dbReference>
<proteinExistence type="inferred from homology"/>
<accession>A0A3A8J1H6</accession>
<name>A0A3A8J1H6_9BACT</name>
<feature type="active site" description="Proton donor" evidence="12">
    <location>
        <position position="266"/>
    </location>
</feature>
<keyword evidence="10 12" id="KW-0443">Lipid metabolism</keyword>
<keyword evidence="8 12" id="KW-0378">Hydrolase</keyword>
<dbReference type="Gene3D" id="3.30.230.20">
    <property type="entry name" value="lpxc deacetylase, domain 1"/>
    <property type="match status" value="1"/>
</dbReference>